<keyword evidence="3" id="KW-1185">Reference proteome</keyword>
<protein>
    <submittedName>
        <fullName evidence="2">Uncharacterized protein</fullName>
    </submittedName>
</protein>
<feature type="compositionally biased region" description="Low complexity" evidence="1">
    <location>
        <begin position="98"/>
        <end position="107"/>
    </location>
</feature>
<reference evidence="2" key="2">
    <citation type="submission" date="2020-05" db="UniProtKB">
        <authorList>
            <consortium name="EnsemblMetazoa"/>
        </authorList>
    </citation>
    <scope>IDENTIFICATION</scope>
    <source>
        <strain evidence="2">CM1001059</strain>
    </source>
</reference>
<sequence length="132" mass="14859">MTMKSMKYNDCDTIMDGYNPAPPPLPRRVPPARNIYAEPFATESTTNRLQSAAQLQQQQQQQQHQHQQQHQQHQQLQSQQQPIPQLAQSMTNTHITTGSRLGGSSSLVMPVFPLRTGGTAHTPHYSPYSPSR</sequence>
<dbReference type="Proteomes" id="UP000075902">
    <property type="component" value="Unassembled WGS sequence"/>
</dbReference>
<name>A0A182UFR9_9DIPT</name>
<dbReference type="STRING" id="34690.A0A182UFR9"/>
<organism evidence="2 3">
    <name type="scientific">Anopheles melas</name>
    <dbReference type="NCBI Taxonomy" id="34690"/>
    <lineage>
        <taxon>Eukaryota</taxon>
        <taxon>Metazoa</taxon>
        <taxon>Ecdysozoa</taxon>
        <taxon>Arthropoda</taxon>
        <taxon>Hexapoda</taxon>
        <taxon>Insecta</taxon>
        <taxon>Pterygota</taxon>
        <taxon>Neoptera</taxon>
        <taxon>Endopterygota</taxon>
        <taxon>Diptera</taxon>
        <taxon>Nematocera</taxon>
        <taxon>Culicoidea</taxon>
        <taxon>Culicidae</taxon>
        <taxon>Anophelinae</taxon>
        <taxon>Anopheles</taxon>
    </lineage>
</organism>
<feature type="compositionally biased region" description="Pro residues" evidence="1">
    <location>
        <begin position="20"/>
        <end position="29"/>
    </location>
</feature>
<feature type="region of interest" description="Disordered" evidence="1">
    <location>
        <begin position="18"/>
        <end position="132"/>
    </location>
</feature>
<feature type="compositionally biased region" description="Low complexity" evidence="1">
    <location>
        <begin position="49"/>
        <end position="89"/>
    </location>
</feature>
<accession>A0A182UFR9</accession>
<proteinExistence type="predicted"/>
<dbReference type="AlphaFoldDB" id="A0A182UFR9"/>
<reference evidence="3" key="1">
    <citation type="submission" date="2014-01" db="EMBL/GenBank/DDBJ databases">
        <title>The Genome Sequence of Anopheles melas CM1001059_A (V2).</title>
        <authorList>
            <consortium name="The Broad Institute Genomics Platform"/>
            <person name="Neafsey D.E."/>
            <person name="Besansky N."/>
            <person name="Howell P."/>
            <person name="Walton C."/>
            <person name="Young S.K."/>
            <person name="Zeng Q."/>
            <person name="Gargeya S."/>
            <person name="Fitzgerald M."/>
            <person name="Haas B."/>
            <person name="Abouelleil A."/>
            <person name="Allen A.W."/>
            <person name="Alvarado L."/>
            <person name="Arachchi H.M."/>
            <person name="Berlin A.M."/>
            <person name="Chapman S.B."/>
            <person name="Gainer-Dewar J."/>
            <person name="Goldberg J."/>
            <person name="Griggs A."/>
            <person name="Gujja S."/>
            <person name="Hansen M."/>
            <person name="Howarth C."/>
            <person name="Imamovic A."/>
            <person name="Ireland A."/>
            <person name="Larimer J."/>
            <person name="McCowan C."/>
            <person name="Murphy C."/>
            <person name="Pearson M."/>
            <person name="Poon T.W."/>
            <person name="Priest M."/>
            <person name="Roberts A."/>
            <person name="Saif S."/>
            <person name="Shea T."/>
            <person name="Sisk P."/>
            <person name="Sykes S."/>
            <person name="Wortman J."/>
            <person name="Nusbaum C."/>
            <person name="Birren B."/>
        </authorList>
    </citation>
    <scope>NUCLEOTIDE SEQUENCE [LARGE SCALE GENOMIC DNA]</scope>
    <source>
        <strain evidence="3">CM1001059</strain>
    </source>
</reference>
<evidence type="ECO:0000313" key="3">
    <source>
        <dbReference type="Proteomes" id="UP000075902"/>
    </source>
</evidence>
<evidence type="ECO:0000313" key="2">
    <source>
        <dbReference type="EnsemblMetazoa" id="AMEC019605-PA"/>
    </source>
</evidence>
<dbReference type="EnsemblMetazoa" id="AMEC019605-RA">
    <property type="protein sequence ID" value="AMEC019605-PA"/>
    <property type="gene ID" value="AMEC019605"/>
</dbReference>
<dbReference type="VEuPathDB" id="VectorBase:AMEC019605"/>
<evidence type="ECO:0000256" key="1">
    <source>
        <dbReference type="SAM" id="MobiDB-lite"/>
    </source>
</evidence>